<protein>
    <submittedName>
        <fullName evidence="2">Retrovirus-related Pol polyprotein from transposon 297</fullName>
    </submittedName>
</protein>
<sequence>MATPLNNARVYITWWKNSSRSGTLSSTSAQQASKERRPTQFDDLSLCNAIKGRPWLHKMKVIPSMYHQMDCIVRVMSFGLKNAGTTYQRLMKKIFKPLIGQTMEVYIDDIVVKSETRVKHVQHLEKAFRFMSAYNMKLNPTKCVFDINVGKFLRLMVIPRGIEVNSA</sequence>
<accession>A0A438H105</accession>
<dbReference type="PANTHER" id="PTHR24559">
    <property type="entry name" value="TRANSPOSON TY3-I GAG-POL POLYPROTEIN"/>
    <property type="match status" value="1"/>
</dbReference>
<feature type="domain" description="Reverse transcriptase" evidence="1">
    <location>
        <begin position="72"/>
        <end position="145"/>
    </location>
</feature>
<gene>
    <name evidence="2" type="primary">pol_1886</name>
    <name evidence="2" type="ORF">CK203_055735</name>
</gene>
<dbReference type="CDD" id="cd01647">
    <property type="entry name" value="RT_LTR"/>
    <property type="match status" value="1"/>
</dbReference>
<evidence type="ECO:0000259" key="1">
    <source>
        <dbReference type="Pfam" id="PF00078"/>
    </source>
</evidence>
<reference evidence="2 3" key="1">
    <citation type="journal article" date="2018" name="PLoS Genet.">
        <title>Population sequencing reveals clonal diversity and ancestral inbreeding in the grapevine cultivar Chardonnay.</title>
        <authorList>
            <person name="Roach M.J."/>
            <person name="Johnson D.L."/>
            <person name="Bohlmann J."/>
            <person name="van Vuuren H.J."/>
            <person name="Jones S.J."/>
            <person name="Pretorius I.S."/>
            <person name="Schmidt S.A."/>
            <person name="Borneman A.R."/>
        </authorList>
    </citation>
    <scope>NUCLEOTIDE SEQUENCE [LARGE SCALE GENOMIC DNA]</scope>
    <source>
        <strain evidence="3">cv. Chardonnay</strain>
        <tissue evidence="2">Leaf</tissue>
    </source>
</reference>
<evidence type="ECO:0000313" key="2">
    <source>
        <dbReference type="EMBL" id="RVW78270.1"/>
    </source>
</evidence>
<dbReference type="InterPro" id="IPR053134">
    <property type="entry name" value="RNA-dir_DNA_polymerase"/>
</dbReference>
<dbReference type="InterPro" id="IPR043502">
    <property type="entry name" value="DNA/RNA_pol_sf"/>
</dbReference>
<dbReference type="EMBL" id="QGNW01000298">
    <property type="protein sequence ID" value="RVW78270.1"/>
    <property type="molecule type" value="Genomic_DNA"/>
</dbReference>
<comment type="caution">
    <text evidence="2">The sequence shown here is derived from an EMBL/GenBank/DDBJ whole genome shotgun (WGS) entry which is preliminary data.</text>
</comment>
<dbReference type="InterPro" id="IPR043128">
    <property type="entry name" value="Rev_trsase/Diguanyl_cyclase"/>
</dbReference>
<organism evidence="2 3">
    <name type="scientific">Vitis vinifera</name>
    <name type="common">Grape</name>
    <dbReference type="NCBI Taxonomy" id="29760"/>
    <lineage>
        <taxon>Eukaryota</taxon>
        <taxon>Viridiplantae</taxon>
        <taxon>Streptophyta</taxon>
        <taxon>Embryophyta</taxon>
        <taxon>Tracheophyta</taxon>
        <taxon>Spermatophyta</taxon>
        <taxon>Magnoliopsida</taxon>
        <taxon>eudicotyledons</taxon>
        <taxon>Gunneridae</taxon>
        <taxon>Pentapetalae</taxon>
        <taxon>rosids</taxon>
        <taxon>Vitales</taxon>
        <taxon>Vitaceae</taxon>
        <taxon>Viteae</taxon>
        <taxon>Vitis</taxon>
    </lineage>
</organism>
<dbReference type="Proteomes" id="UP000288805">
    <property type="component" value="Unassembled WGS sequence"/>
</dbReference>
<dbReference type="Pfam" id="PF00078">
    <property type="entry name" value="RVT_1"/>
    <property type="match status" value="1"/>
</dbReference>
<dbReference type="InterPro" id="IPR000477">
    <property type="entry name" value="RT_dom"/>
</dbReference>
<dbReference type="PANTHER" id="PTHR24559:SF431">
    <property type="entry name" value="RNA-DIRECTED DNA POLYMERASE HOMOLOG"/>
    <property type="match status" value="1"/>
</dbReference>
<evidence type="ECO:0000313" key="3">
    <source>
        <dbReference type="Proteomes" id="UP000288805"/>
    </source>
</evidence>
<dbReference type="SUPFAM" id="SSF56672">
    <property type="entry name" value="DNA/RNA polymerases"/>
    <property type="match status" value="1"/>
</dbReference>
<name>A0A438H105_VITVI</name>
<dbReference type="AlphaFoldDB" id="A0A438H105"/>
<proteinExistence type="predicted"/>
<dbReference type="Gene3D" id="3.30.70.270">
    <property type="match status" value="1"/>
</dbReference>